<protein>
    <submittedName>
        <fullName evidence="1">Uncharacterized protein</fullName>
    </submittedName>
</protein>
<dbReference type="AlphaFoldDB" id="A0A6L6WJ92"/>
<name>A0A6L6WJ92_9RHOB</name>
<evidence type="ECO:0000313" key="1">
    <source>
        <dbReference type="EMBL" id="MVO17421.1"/>
    </source>
</evidence>
<comment type="caution">
    <text evidence="1">The sequence shown here is derived from an EMBL/GenBank/DDBJ whole genome shotgun (WGS) entry which is preliminary data.</text>
</comment>
<dbReference type="RefSeq" id="WP_157023729.1">
    <property type="nucleotide sequence ID" value="NZ_WQLV01000011.1"/>
</dbReference>
<evidence type="ECO:0000313" key="2">
    <source>
        <dbReference type="Proteomes" id="UP000478892"/>
    </source>
</evidence>
<dbReference type="EMBL" id="WQLV01000011">
    <property type="protein sequence ID" value="MVO17421.1"/>
    <property type="molecule type" value="Genomic_DNA"/>
</dbReference>
<reference evidence="1 2" key="1">
    <citation type="submission" date="2019-12" db="EMBL/GenBank/DDBJ databases">
        <authorList>
            <person name="Zhang Y.-J."/>
        </authorList>
    </citation>
    <scope>NUCLEOTIDE SEQUENCE [LARGE SCALE GENOMIC DNA]</scope>
    <source>
        <strain evidence="1 2">CY05</strain>
    </source>
</reference>
<organism evidence="1 2">
    <name type="scientific">Parasedimentitalea huanghaiensis</name>
    <dbReference type="NCBI Taxonomy" id="2682100"/>
    <lineage>
        <taxon>Bacteria</taxon>
        <taxon>Pseudomonadati</taxon>
        <taxon>Pseudomonadota</taxon>
        <taxon>Alphaproteobacteria</taxon>
        <taxon>Rhodobacterales</taxon>
        <taxon>Paracoccaceae</taxon>
        <taxon>Parasedimentitalea</taxon>
    </lineage>
</organism>
<proteinExistence type="predicted"/>
<dbReference type="Proteomes" id="UP000478892">
    <property type="component" value="Unassembled WGS sequence"/>
</dbReference>
<sequence length="71" mass="8005">MKTTELMQAAERLEERIVGASMTARQALQPEFNEVLSQLRASGIEVPSRLTKLDRELGEEAIEAYFESYTA</sequence>
<accession>A0A6L6WJ92</accession>
<keyword evidence="2" id="KW-1185">Reference proteome</keyword>
<gene>
    <name evidence="1" type="ORF">GO984_16530</name>
</gene>